<dbReference type="PANTHER" id="PTHR30570">
    <property type="entry name" value="PERIPLASMIC PHOSPHATE BINDING COMPONENT OF PHOSPHATE ABC TRANSPORTER"/>
    <property type="match status" value="1"/>
</dbReference>
<dbReference type="SUPFAM" id="SSF56112">
    <property type="entry name" value="Protein kinase-like (PK-like)"/>
    <property type="match status" value="1"/>
</dbReference>
<dbReference type="InterPro" id="IPR050811">
    <property type="entry name" value="Phosphate_ABC_transporter"/>
</dbReference>
<keyword evidence="1" id="KW-0732">Signal</keyword>
<dbReference type="Gene3D" id="1.10.510.10">
    <property type="entry name" value="Transferase(Phosphotransferase) domain 1"/>
    <property type="match status" value="1"/>
</dbReference>
<sequence length="794" mass="89134">MLTKIPQNLLRTYLQRQEPLARLNRYNFLGRFLWMKPILGEIKDELFPPVVEVTPVVEETATTGEPVAILYTNERLYIEYRSCPIRNPLNCSFPQQAVQEDAKATSCVKCGFPATLAQKTKLKGNRGTYTVETLLGRRGMGRLYQGTQLDDSQPVTIKEYLLPQKVFNKEELTQRKAAFISLAGLNLADGRMQDCRLICPWEAIADRTNIKEERCYLITKSKLDTYPTLSRYLARHGAMTSAQVQQVLKQVLQTLVFLHEQKFSLPSGQIKQKLAHGNLNLHSLLIDEESFFIYLCDLALWENLFHPPTTTTIKPVLADDLSALGQVAFQLLIGKAVDPASEAPIHPKDYQQWPPISPQLKEFILRLVGMGIGFESANAAHQALLKLPTEKEEPIHSLVVTEEKPQKVKVSRTPLIIFGTTVSLLLLGGLIWFLASKLSAQEATESEFLACCIKDVPPLPHGKFTYTGEAKGTWTYVLQQPNLIAKDKTLEAELQKRLRKSQLIYKPVKYKDNISATQNAVVQEVRAGKADFAITSLVDQQNDDLTYKEFAYDGLVVFVNFSYSRREKSLPNALKGKITFAQLRQLYTGQIKNWQELGGPDLRVKLYIPTETEALQIFEQRVLKDKSSIEAFRSLWQNSKKKANSNITTPATLITQLSTSAILRKVIEDFENNKVGGKAGGIGFGTISKVYGQCSVYPLAVAEQGEPVQSIVQNNGLPIDPSTDLCNNKGSYYPNEQLFSTKKYPLAYPITVVYARDNRRSTVGANFVNILKTKESQQLLSKTGLVPLQPLPEN</sequence>
<feature type="domain" description="Protein kinase" evidence="2">
    <location>
        <begin position="129"/>
        <end position="449"/>
    </location>
</feature>
<dbReference type="Proteomes" id="UP000245124">
    <property type="component" value="Unassembled WGS sequence"/>
</dbReference>
<evidence type="ECO:0000256" key="1">
    <source>
        <dbReference type="ARBA" id="ARBA00022729"/>
    </source>
</evidence>
<reference evidence="3 4" key="1">
    <citation type="submission" date="2017-06" db="EMBL/GenBank/DDBJ databases">
        <title>Genome sequencing of cyanobaciteial culture collection at National Institute for Environmental Studies (NIES).</title>
        <authorList>
            <person name="Hirose Y."/>
            <person name="Shimura Y."/>
            <person name="Fujisawa T."/>
            <person name="Nakamura Y."/>
            <person name="Kawachi M."/>
        </authorList>
    </citation>
    <scope>NUCLEOTIDE SEQUENCE [LARGE SCALE GENOMIC DNA]</scope>
    <source>
        <strain evidence="3 4">NIES-4072</strain>
    </source>
</reference>
<gene>
    <name evidence="3" type="ORF">NIES4072_65010</name>
</gene>
<keyword evidence="3" id="KW-0808">Transferase</keyword>
<dbReference type="EMBL" id="BDUD01000002">
    <property type="protein sequence ID" value="GBG22789.1"/>
    <property type="molecule type" value="Genomic_DNA"/>
</dbReference>
<dbReference type="Pfam" id="PF12849">
    <property type="entry name" value="PBP_like_2"/>
    <property type="match status" value="1"/>
</dbReference>
<dbReference type="GO" id="GO:0005524">
    <property type="term" value="F:ATP binding"/>
    <property type="evidence" value="ECO:0007669"/>
    <property type="project" value="InterPro"/>
</dbReference>
<evidence type="ECO:0000259" key="2">
    <source>
        <dbReference type="PROSITE" id="PS50011"/>
    </source>
</evidence>
<keyword evidence="3" id="KW-0418">Kinase</keyword>
<organism evidence="3 4">
    <name type="scientific">Nostoc commune NIES-4072</name>
    <dbReference type="NCBI Taxonomy" id="2005467"/>
    <lineage>
        <taxon>Bacteria</taxon>
        <taxon>Bacillati</taxon>
        <taxon>Cyanobacteriota</taxon>
        <taxon>Cyanophyceae</taxon>
        <taxon>Nostocales</taxon>
        <taxon>Nostocaceae</taxon>
        <taxon>Nostoc</taxon>
    </lineage>
</organism>
<name>A0A2R5FXJ8_NOSCO</name>
<protein>
    <submittedName>
        <fullName evidence="3">Putative serine/threonine kinase</fullName>
    </submittedName>
</protein>
<keyword evidence="4" id="KW-1185">Reference proteome</keyword>
<dbReference type="PANTHER" id="PTHR30570:SF1">
    <property type="entry name" value="PHOSPHATE-BINDING PROTEIN PSTS"/>
    <property type="match status" value="1"/>
</dbReference>
<dbReference type="InterPro" id="IPR011009">
    <property type="entry name" value="Kinase-like_dom_sf"/>
</dbReference>
<dbReference type="GO" id="GO:0004672">
    <property type="term" value="F:protein kinase activity"/>
    <property type="evidence" value="ECO:0007669"/>
    <property type="project" value="InterPro"/>
</dbReference>
<dbReference type="PROSITE" id="PS50011">
    <property type="entry name" value="PROTEIN_KINASE_DOM"/>
    <property type="match status" value="1"/>
</dbReference>
<dbReference type="RefSeq" id="WP_146195896.1">
    <property type="nucleotide sequence ID" value="NZ_BDUD01000002.1"/>
</dbReference>
<evidence type="ECO:0000313" key="3">
    <source>
        <dbReference type="EMBL" id="GBG22789.1"/>
    </source>
</evidence>
<accession>A0A2R5FXJ8</accession>
<comment type="caution">
    <text evidence="3">The sequence shown here is derived from an EMBL/GenBank/DDBJ whole genome shotgun (WGS) entry which is preliminary data.</text>
</comment>
<dbReference type="OrthoDB" id="507876at2"/>
<proteinExistence type="predicted"/>
<dbReference type="InterPro" id="IPR024370">
    <property type="entry name" value="PBP_domain"/>
</dbReference>
<dbReference type="InterPro" id="IPR000719">
    <property type="entry name" value="Prot_kinase_dom"/>
</dbReference>
<dbReference type="AlphaFoldDB" id="A0A2R5FXJ8"/>
<evidence type="ECO:0000313" key="4">
    <source>
        <dbReference type="Proteomes" id="UP000245124"/>
    </source>
</evidence>
<dbReference type="SUPFAM" id="SSF53850">
    <property type="entry name" value="Periplasmic binding protein-like II"/>
    <property type="match status" value="1"/>
</dbReference>
<dbReference type="Gene3D" id="3.40.190.10">
    <property type="entry name" value="Periplasmic binding protein-like II"/>
    <property type="match status" value="2"/>
</dbReference>